<dbReference type="STRING" id="1004.SAMN05661012_02136"/>
<evidence type="ECO:0000313" key="2">
    <source>
        <dbReference type="Proteomes" id="UP000183788"/>
    </source>
</evidence>
<dbReference type="AlphaFoldDB" id="A0A1K1PRX3"/>
<proteinExistence type="predicted"/>
<dbReference type="Proteomes" id="UP000183788">
    <property type="component" value="Unassembled WGS sequence"/>
</dbReference>
<evidence type="ECO:0000313" key="1">
    <source>
        <dbReference type="EMBL" id="SFW50211.1"/>
    </source>
</evidence>
<name>A0A1K1PRX3_9BACT</name>
<dbReference type="EMBL" id="FPIZ01000006">
    <property type="protein sequence ID" value="SFW50211.1"/>
    <property type="molecule type" value="Genomic_DNA"/>
</dbReference>
<gene>
    <name evidence="1" type="ORF">SAMN05661012_02136</name>
</gene>
<reference evidence="1 2" key="1">
    <citation type="submission" date="2016-11" db="EMBL/GenBank/DDBJ databases">
        <authorList>
            <person name="Jaros S."/>
            <person name="Januszkiewicz K."/>
            <person name="Wedrychowicz H."/>
        </authorList>
    </citation>
    <scope>NUCLEOTIDE SEQUENCE [LARGE SCALE GENOMIC DNA]</scope>
    <source>
        <strain evidence="1 2">DSM 784</strain>
    </source>
</reference>
<organism evidence="1 2">
    <name type="scientific">Chitinophaga sancti</name>
    <dbReference type="NCBI Taxonomy" id="1004"/>
    <lineage>
        <taxon>Bacteria</taxon>
        <taxon>Pseudomonadati</taxon>
        <taxon>Bacteroidota</taxon>
        <taxon>Chitinophagia</taxon>
        <taxon>Chitinophagales</taxon>
        <taxon>Chitinophagaceae</taxon>
        <taxon>Chitinophaga</taxon>
    </lineage>
</organism>
<accession>A0A1K1PRX3</accession>
<protein>
    <submittedName>
        <fullName evidence="1">Uncharacterized protein</fullName>
    </submittedName>
</protein>
<sequence>MFASEMGITIFVGSGSNYCEFTYLSTSHYFKVLVMVFYRGFQFWL</sequence>